<dbReference type="Pfam" id="PF17900">
    <property type="entry name" value="Peptidase_M1_N"/>
    <property type="match status" value="1"/>
</dbReference>
<dbReference type="Pfam" id="PF17432">
    <property type="entry name" value="DUF3458_C"/>
    <property type="match status" value="1"/>
</dbReference>
<evidence type="ECO:0000256" key="3">
    <source>
        <dbReference type="SAM" id="MobiDB-lite"/>
    </source>
</evidence>
<organism evidence="8 9">
    <name type="scientific">Thalassococcus arenae</name>
    <dbReference type="NCBI Taxonomy" id="2851652"/>
    <lineage>
        <taxon>Bacteria</taxon>
        <taxon>Pseudomonadati</taxon>
        <taxon>Pseudomonadota</taxon>
        <taxon>Alphaproteobacteria</taxon>
        <taxon>Rhodobacterales</taxon>
        <taxon>Roseobacteraceae</taxon>
        <taxon>Thalassococcus</taxon>
    </lineage>
</organism>
<dbReference type="InterPro" id="IPR045357">
    <property type="entry name" value="Aminopeptidase_N-like_N"/>
</dbReference>
<keyword evidence="8" id="KW-0378">Hydrolase</keyword>
<evidence type="ECO:0000256" key="1">
    <source>
        <dbReference type="ARBA" id="ARBA00022438"/>
    </source>
</evidence>
<evidence type="ECO:0000256" key="2">
    <source>
        <dbReference type="NCBIfam" id="TIGR02414"/>
    </source>
</evidence>
<gene>
    <name evidence="8" type="primary">pepN</name>
    <name evidence="8" type="ORF">KUH32_16075</name>
</gene>
<dbReference type="CDD" id="cd09600">
    <property type="entry name" value="M1_APN"/>
    <property type="match status" value="1"/>
</dbReference>
<dbReference type="EC" id="3.4.11.2" evidence="2"/>
<evidence type="ECO:0000259" key="5">
    <source>
        <dbReference type="Pfam" id="PF11940"/>
    </source>
</evidence>
<protein>
    <recommendedName>
        <fullName evidence="2">Aminopeptidase N</fullName>
        <ecNumber evidence="2">3.4.11.2</ecNumber>
    </recommendedName>
</protein>
<dbReference type="InterPro" id="IPR035414">
    <property type="entry name" value="Peptidase_M1_pepN_Ig-like"/>
</dbReference>
<dbReference type="RefSeq" id="WP_217779608.1">
    <property type="nucleotide sequence ID" value="NZ_JAHRWL010000002.1"/>
</dbReference>
<dbReference type="InterPro" id="IPR024601">
    <property type="entry name" value="Peptidase_M1_pepN_C"/>
</dbReference>
<reference evidence="8" key="1">
    <citation type="submission" date="2021-06" db="EMBL/GenBank/DDBJ databases">
        <title>Thalassococcus sp. CAU 1522 isolated from sea sand, Republic of Korea.</title>
        <authorList>
            <person name="Kim W."/>
        </authorList>
    </citation>
    <scope>NUCLEOTIDE SEQUENCE</scope>
    <source>
        <strain evidence="8">CAU 1522</strain>
    </source>
</reference>
<dbReference type="PANTHER" id="PTHR46322:SF1">
    <property type="entry name" value="PUROMYCIN-SENSITIVE AMINOPEPTIDASE"/>
    <property type="match status" value="1"/>
</dbReference>
<dbReference type="EMBL" id="JAHRWL010000002">
    <property type="protein sequence ID" value="MBV2361283.1"/>
    <property type="molecule type" value="Genomic_DNA"/>
</dbReference>
<evidence type="ECO:0000259" key="4">
    <source>
        <dbReference type="Pfam" id="PF01433"/>
    </source>
</evidence>
<name>A0ABS6NBA7_9RHOB</name>
<dbReference type="Proteomes" id="UP001166293">
    <property type="component" value="Unassembled WGS sequence"/>
</dbReference>
<comment type="caution">
    <text evidence="8">The sequence shown here is derived from an EMBL/GenBank/DDBJ whole genome shotgun (WGS) entry which is preliminary data.</text>
</comment>
<evidence type="ECO:0000259" key="7">
    <source>
        <dbReference type="Pfam" id="PF17900"/>
    </source>
</evidence>
<keyword evidence="1 8" id="KW-0645">Protease</keyword>
<feature type="domain" description="Aminopeptidase N-like N-terminal" evidence="7">
    <location>
        <begin position="104"/>
        <end position="179"/>
    </location>
</feature>
<dbReference type="GO" id="GO:0016285">
    <property type="term" value="F:alanyl aminopeptidase activity"/>
    <property type="evidence" value="ECO:0007669"/>
    <property type="project" value="UniProtKB-EC"/>
</dbReference>
<dbReference type="Pfam" id="PF11940">
    <property type="entry name" value="DUF3458"/>
    <property type="match status" value="1"/>
</dbReference>
<proteinExistence type="predicted"/>
<dbReference type="InterPro" id="IPR012779">
    <property type="entry name" value="Peptidase_M1_pepN"/>
</dbReference>
<evidence type="ECO:0000313" key="8">
    <source>
        <dbReference type="EMBL" id="MBV2361283.1"/>
    </source>
</evidence>
<keyword evidence="1 8" id="KW-0031">Aminopeptidase</keyword>
<evidence type="ECO:0000313" key="9">
    <source>
        <dbReference type="Proteomes" id="UP001166293"/>
    </source>
</evidence>
<dbReference type="Pfam" id="PF01433">
    <property type="entry name" value="Peptidase_M1"/>
    <property type="match status" value="1"/>
</dbReference>
<feature type="domain" description="Peptidase M1 membrane alanine aminopeptidase" evidence="4">
    <location>
        <begin position="218"/>
        <end position="432"/>
    </location>
</feature>
<dbReference type="InterPro" id="IPR014782">
    <property type="entry name" value="Peptidase_M1_dom"/>
</dbReference>
<feature type="domain" description="Peptidase M1 alanyl aminopeptidase Ig-like fold" evidence="5">
    <location>
        <begin position="473"/>
        <end position="552"/>
    </location>
</feature>
<sequence>MKDASPQTIYLSDYKPFGWQIEDVHLTFRLAPETTRVIARIHFAPNPGAPAQDFFLHGEELRLIRAAIDGAEIVPVVTAEGLRCPVPDGPFLWEAEVEIAPAANTALEGLYMSKGMYCTQCEAEGFRKITFYPDRPDVMSTFTVRIEGDLPVLLSNGNPTGAGDGWAEWHDPWPKPAYLFALVAGDLVAHSDSFTTRSGRAVALNIWVRPGDEGKCAFGMEALKKSMTWDEEVYGREYDLDVFNIVAVDDFNMGAMENKGLNIFNSSCVLASPETSTDDNFERIEAIIAHEYFHNWTGNRITCRDWFQLCLKEGLTVFRDSQFTSDMRGPEVKRINDVRDLRARQFPEDQGPLSHPVRPESFQEINNFYTATVYEKGAEVIGMLKRLVGDDGYARALDLYFERHDGDAATIEDWLRVFEDATGRDLGQFKRWYSQAGTPRLSVRETWEPRAPASTPPSRDPATQEAPDQARGDGRFTLSFTQHTPPTPGQPDKAPQVIPIAVGLLNPNGDEVVPTTVLEMTQASQSFSFDGLATRPVASILRGFSAPVVLEREQSREERAFLLAHDTDAFNRWEASQSLARDSLLSTITDGTPPDAAWLDALHKVVTDSTLTPDFRSSMLDLPSQGELAQLLHRRGNVPDPDAIWQASEGLRGIMAERWRASLPALAEEARVDAPYRPDAEQTGKRALGSKILALQSRLDGGKAAQAQFDAADNMTLQLTALACLLRAGAGAGDAALAAFHAQWKDDRLVMDKWFGLQVACAEPDTAVSVAAALTRHADFDWRNPNRFRAVLSALAGHHAAFHAADGSGYDLLADWLIRLDAKNPQTTARMCAAFQTWKRYDEGRQARARAALERIAATPGLSRDTNEMVTRMLT</sequence>
<keyword evidence="9" id="KW-1185">Reference proteome</keyword>
<dbReference type="PANTHER" id="PTHR46322">
    <property type="entry name" value="PUROMYCIN-SENSITIVE AMINOPEPTIDASE"/>
    <property type="match status" value="1"/>
</dbReference>
<feature type="region of interest" description="Disordered" evidence="3">
    <location>
        <begin position="443"/>
        <end position="495"/>
    </location>
</feature>
<dbReference type="NCBIfam" id="TIGR02414">
    <property type="entry name" value="pepN_proteo"/>
    <property type="match status" value="1"/>
</dbReference>
<accession>A0ABS6NBA7</accession>
<feature type="domain" description="Peptidase M1 alanyl aminopeptidase C-terminal" evidence="6">
    <location>
        <begin position="557"/>
        <end position="874"/>
    </location>
</feature>
<evidence type="ECO:0000259" key="6">
    <source>
        <dbReference type="Pfam" id="PF17432"/>
    </source>
</evidence>